<sequence>MNPTISVLVADDEPMIRHGLTAILAPEQDIAVVGEAGDGAEAVSATGRHLPNVVLMDVRMPRVDGIEATRTITTRWPDRVKVLVLTTFADDDYVTRAMLAGASGFLLKRASGEEITQAIRTVHGGESLLFPAKVRAMFGSAGAAHEAHPGFGRLTAREAEILTLVAEGLSNAEIARRLYVSVETVKTHVAAVLTKLEVRDRTQAVVRAYRDRFITP</sequence>
<evidence type="ECO:0000313" key="9">
    <source>
        <dbReference type="EMBL" id="SFG73416.1"/>
    </source>
</evidence>
<organism evidence="9 10">
    <name type="scientific">Actinopolymorpha cephalotaxi</name>
    <dbReference type="NCBI Taxonomy" id="504797"/>
    <lineage>
        <taxon>Bacteria</taxon>
        <taxon>Bacillati</taxon>
        <taxon>Actinomycetota</taxon>
        <taxon>Actinomycetes</taxon>
        <taxon>Propionibacteriales</taxon>
        <taxon>Actinopolymorphaceae</taxon>
        <taxon>Actinopolymorpha</taxon>
    </lineage>
</organism>
<dbReference type="InterPro" id="IPR001789">
    <property type="entry name" value="Sig_transdc_resp-reg_receiver"/>
</dbReference>
<keyword evidence="4" id="KW-0804">Transcription</keyword>
<feature type="modified residue" description="4-aspartylphosphate" evidence="5">
    <location>
        <position position="57"/>
    </location>
</feature>
<dbReference type="STRING" id="504797.SAMN05421678_10866"/>
<evidence type="ECO:0000313" key="11">
    <source>
        <dbReference type="Proteomes" id="UP000533017"/>
    </source>
</evidence>
<evidence type="ECO:0000313" key="10">
    <source>
        <dbReference type="Proteomes" id="UP000199052"/>
    </source>
</evidence>
<keyword evidence="2" id="KW-0805">Transcription regulation</keyword>
<dbReference type="AlphaFoldDB" id="A0A1I2UEY5"/>
<evidence type="ECO:0000256" key="4">
    <source>
        <dbReference type="ARBA" id="ARBA00023163"/>
    </source>
</evidence>
<dbReference type="Proteomes" id="UP000199052">
    <property type="component" value="Unassembled WGS sequence"/>
</dbReference>
<dbReference type="RefSeq" id="WP_092883885.1">
    <property type="nucleotide sequence ID" value="NZ_FOOI01000008.1"/>
</dbReference>
<dbReference type="InterPro" id="IPR000792">
    <property type="entry name" value="Tscrpt_reg_LuxR_C"/>
</dbReference>
<name>A0A1I2UEY5_9ACTN</name>
<dbReference type="EMBL" id="FOOI01000008">
    <property type="protein sequence ID" value="SFG73416.1"/>
    <property type="molecule type" value="Genomic_DNA"/>
</dbReference>
<dbReference type="PROSITE" id="PS50110">
    <property type="entry name" value="RESPONSE_REGULATORY"/>
    <property type="match status" value="1"/>
</dbReference>
<dbReference type="Proteomes" id="UP000533017">
    <property type="component" value="Unassembled WGS sequence"/>
</dbReference>
<accession>A0A1I2UEY5</accession>
<evidence type="ECO:0000313" key="8">
    <source>
        <dbReference type="EMBL" id="NYH86485.1"/>
    </source>
</evidence>
<dbReference type="PANTHER" id="PTHR43214:SF24">
    <property type="entry name" value="TRANSCRIPTIONAL REGULATORY PROTEIN NARL-RELATED"/>
    <property type="match status" value="1"/>
</dbReference>
<reference evidence="9 10" key="1">
    <citation type="submission" date="2016-10" db="EMBL/GenBank/DDBJ databases">
        <authorList>
            <person name="de Groot N.N."/>
        </authorList>
    </citation>
    <scope>NUCLEOTIDE SEQUENCE [LARGE SCALE GENOMIC DNA]</scope>
    <source>
        <strain evidence="9 10">CPCC 202808</strain>
    </source>
</reference>
<feature type="domain" description="Response regulatory" evidence="7">
    <location>
        <begin position="6"/>
        <end position="123"/>
    </location>
</feature>
<proteinExistence type="predicted"/>
<dbReference type="PRINTS" id="PR00038">
    <property type="entry name" value="HTHLUXR"/>
</dbReference>
<dbReference type="CDD" id="cd17535">
    <property type="entry name" value="REC_NarL-like"/>
    <property type="match status" value="1"/>
</dbReference>
<dbReference type="InterPro" id="IPR039420">
    <property type="entry name" value="WalR-like"/>
</dbReference>
<dbReference type="SUPFAM" id="SSF52172">
    <property type="entry name" value="CheY-like"/>
    <property type="match status" value="1"/>
</dbReference>
<evidence type="ECO:0000256" key="2">
    <source>
        <dbReference type="ARBA" id="ARBA00023015"/>
    </source>
</evidence>
<dbReference type="PROSITE" id="PS00622">
    <property type="entry name" value="HTH_LUXR_1"/>
    <property type="match status" value="1"/>
</dbReference>
<dbReference type="PANTHER" id="PTHR43214">
    <property type="entry name" value="TWO-COMPONENT RESPONSE REGULATOR"/>
    <property type="match status" value="1"/>
</dbReference>
<dbReference type="InterPro" id="IPR016032">
    <property type="entry name" value="Sig_transdc_resp-reg_C-effctor"/>
</dbReference>
<dbReference type="EMBL" id="JACBZA010000001">
    <property type="protein sequence ID" value="NYH86485.1"/>
    <property type="molecule type" value="Genomic_DNA"/>
</dbReference>
<dbReference type="GO" id="GO:0006355">
    <property type="term" value="P:regulation of DNA-templated transcription"/>
    <property type="evidence" value="ECO:0007669"/>
    <property type="project" value="InterPro"/>
</dbReference>
<evidence type="ECO:0000256" key="5">
    <source>
        <dbReference type="PROSITE-ProRule" id="PRU00169"/>
    </source>
</evidence>
<dbReference type="GO" id="GO:0003677">
    <property type="term" value="F:DNA binding"/>
    <property type="evidence" value="ECO:0007669"/>
    <property type="project" value="UniProtKB-KW"/>
</dbReference>
<dbReference type="InterPro" id="IPR011006">
    <property type="entry name" value="CheY-like_superfamily"/>
</dbReference>
<dbReference type="Pfam" id="PF00072">
    <property type="entry name" value="Response_reg"/>
    <property type="match status" value="1"/>
</dbReference>
<dbReference type="PROSITE" id="PS50043">
    <property type="entry name" value="HTH_LUXR_2"/>
    <property type="match status" value="1"/>
</dbReference>
<dbReference type="SMART" id="SM00448">
    <property type="entry name" value="REC"/>
    <property type="match status" value="1"/>
</dbReference>
<keyword evidence="3 9" id="KW-0238">DNA-binding</keyword>
<dbReference type="Pfam" id="PF00196">
    <property type="entry name" value="GerE"/>
    <property type="match status" value="1"/>
</dbReference>
<feature type="domain" description="HTH luxR-type" evidence="6">
    <location>
        <begin position="147"/>
        <end position="212"/>
    </location>
</feature>
<protein>
    <submittedName>
        <fullName evidence="8">DNA-binding NarL/FixJ family response regulator</fullName>
    </submittedName>
    <submittedName>
        <fullName evidence="9">DNA-binding response regulator, NarL/FixJ family, contains REC and HTH domains</fullName>
    </submittedName>
</protein>
<evidence type="ECO:0000256" key="3">
    <source>
        <dbReference type="ARBA" id="ARBA00023125"/>
    </source>
</evidence>
<dbReference type="InterPro" id="IPR058245">
    <property type="entry name" value="NreC/VraR/RcsB-like_REC"/>
</dbReference>
<keyword evidence="11" id="KW-1185">Reference proteome</keyword>
<dbReference type="OrthoDB" id="9808843at2"/>
<dbReference type="Gene3D" id="3.40.50.2300">
    <property type="match status" value="1"/>
</dbReference>
<dbReference type="SMART" id="SM00421">
    <property type="entry name" value="HTH_LUXR"/>
    <property type="match status" value="1"/>
</dbReference>
<evidence type="ECO:0000256" key="1">
    <source>
        <dbReference type="ARBA" id="ARBA00022553"/>
    </source>
</evidence>
<gene>
    <name evidence="8" type="ORF">FHR37_005336</name>
    <name evidence="9" type="ORF">SAMN05421678_10866</name>
</gene>
<dbReference type="SUPFAM" id="SSF46894">
    <property type="entry name" value="C-terminal effector domain of the bipartite response regulators"/>
    <property type="match status" value="1"/>
</dbReference>
<dbReference type="GO" id="GO:0000160">
    <property type="term" value="P:phosphorelay signal transduction system"/>
    <property type="evidence" value="ECO:0007669"/>
    <property type="project" value="InterPro"/>
</dbReference>
<evidence type="ECO:0000259" key="6">
    <source>
        <dbReference type="PROSITE" id="PS50043"/>
    </source>
</evidence>
<reference evidence="8 11" key="2">
    <citation type="submission" date="2020-07" db="EMBL/GenBank/DDBJ databases">
        <title>Sequencing the genomes of 1000 actinobacteria strains.</title>
        <authorList>
            <person name="Klenk H.-P."/>
        </authorList>
    </citation>
    <scope>NUCLEOTIDE SEQUENCE [LARGE SCALE GENOMIC DNA]</scope>
    <source>
        <strain evidence="8 11">DSM 45117</strain>
    </source>
</reference>
<dbReference type="CDD" id="cd06170">
    <property type="entry name" value="LuxR_C_like"/>
    <property type="match status" value="1"/>
</dbReference>
<keyword evidence="1 5" id="KW-0597">Phosphoprotein</keyword>
<evidence type="ECO:0000259" key="7">
    <source>
        <dbReference type="PROSITE" id="PS50110"/>
    </source>
</evidence>